<dbReference type="PANTHER" id="PTHR21021">
    <property type="entry name" value="GAF/PUTATIVE CYTOSKELETAL PROTEIN"/>
    <property type="match status" value="1"/>
</dbReference>
<dbReference type="SUPFAM" id="SSF55781">
    <property type="entry name" value="GAF domain-like"/>
    <property type="match status" value="1"/>
</dbReference>
<dbReference type="Proteomes" id="UP000051612">
    <property type="component" value="Unassembled WGS sequence"/>
</dbReference>
<feature type="domain" description="GAF" evidence="2">
    <location>
        <begin position="39"/>
        <end position="142"/>
    </location>
</feature>
<dbReference type="FunFam" id="3.30.450.40:FF:000008">
    <property type="entry name" value="GAF domain-containing proteins"/>
    <property type="match status" value="1"/>
</dbReference>
<dbReference type="GO" id="GO:0005829">
    <property type="term" value="C:cytosol"/>
    <property type="evidence" value="ECO:0007669"/>
    <property type="project" value="TreeGrafter"/>
</dbReference>
<dbReference type="InterPro" id="IPR029016">
    <property type="entry name" value="GAF-like_dom_sf"/>
</dbReference>
<name>A0A0R2B2J6_9LACO</name>
<dbReference type="EMBL" id="AYYN01000140">
    <property type="protein sequence ID" value="KRM73504.1"/>
    <property type="molecule type" value="Genomic_DNA"/>
</dbReference>
<dbReference type="InterPro" id="IPR003018">
    <property type="entry name" value="GAF"/>
</dbReference>
<dbReference type="AlphaFoldDB" id="A0A0R2B2J6"/>
<comment type="caution">
    <text evidence="3">The sequence shown here is derived from an EMBL/GenBank/DDBJ whole genome shotgun (WGS) entry which is preliminary data.</text>
</comment>
<dbReference type="Gene3D" id="3.30.450.40">
    <property type="match status" value="1"/>
</dbReference>
<reference evidence="3 4" key="1">
    <citation type="journal article" date="2015" name="Genome Announc.">
        <title>Expanding the biotechnology potential of lactobacilli through comparative genomics of 213 strains and associated genera.</title>
        <authorList>
            <person name="Sun Z."/>
            <person name="Harris H.M."/>
            <person name="McCann A."/>
            <person name="Guo C."/>
            <person name="Argimon S."/>
            <person name="Zhang W."/>
            <person name="Yang X."/>
            <person name="Jeffery I.B."/>
            <person name="Cooney J.C."/>
            <person name="Kagawa T.F."/>
            <person name="Liu W."/>
            <person name="Song Y."/>
            <person name="Salvetti E."/>
            <person name="Wrobel A."/>
            <person name="Rasinkangas P."/>
            <person name="Parkhill J."/>
            <person name="Rea M.C."/>
            <person name="O'Sullivan O."/>
            <person name="Ritari J."/>
            <person name="Douillard F.P."/>
            <person name="Paul Ross R."/>
            <person name="Yang R."/>
            <person name="Briner A.E."/>
            <person name="Felis G.E."/>
            <person name="de Vos W.M."/>
            <person name="Barrangou R."/>
            <person name="Klaenhammer T.R."/>
            <person name="Caufield P.W."/>
            <person name="Cui Y."/>
            <person name="Zhang H."/>
            <person name="O'Toole P.W."/>
        </authorList>
    </citation>
    <scope>NUCLEOTIDE SEQUENCE [LARGE SCALE GENOMIC DNA]</scope>
    <source>
        <strain evidence="3 4">DSM 20452</strain>
    </source>
</reference>
<dbReference type="Pfam" id="PF13185">
    <property type="entry name" value="GAF_2"/>
    <property type="match status" value="1"/>
</dbReference>
<organism evidence="3 4">
    <name type="scientific">Ligilactobacillus murinus DSM 20452 = NBRC 14221</name>
    <dbReference type="NCBI Taxonomy" id="1423772"/>
    <lineage>
        <taxon>Bacteria</taxon>
        <taxon>Bacillati</taxon>
        <taxon>Bacillota</taxon>
        <taxon>Bacilli</taxon>
        <taxon>Lactobacillales</taxon>
        <taxon>Lactobacillaceae</taxon>
        <taxon>Ligilactobacillus</taxon>
    </lineage>
</organism>
<dbReference type="RefSeq" id="WP_056959343.1">
    <property type="nucleotide sequence ID" value="NZ_AYYN01000140.1"/>
</dbReference>
<protein>
    <submittedName>
        <fullName evidence="3">GAF domain-containing protein</fullName>
    </submittedName>
</protein>
<evidence type="ECO:0000256" key="1">
    <source>
        <dbReference type="ARBA" id="ARBA00038454"/>
    </source>
</evidence>
<sequence>MSILSAQIDALLENETNQTANLANASALLNDTLKDINWVGFYLYDETADQLDLGPFQGKVACMHIKNGAGVCGTAFQTGKVLRVANVHEFVGHIACDSASNSEIVLPLIKDGKKIGVLDIDSPKLDRFSAEDEVLLSEFVETLCKHL</sequence>
<accession>A0A0R2B2J6</accession>
<comment type="similarity">
    <text evidence="1">Belongs to the free Met sulfoxide reductase family.</text>
</comment>
<dbReference type="PANTHER" id="PTHR21021:SF15">
    <property type="entry name" value="FREE METHIONINE-R-SULFOXIDE REDUCTASE"/>
    <property type="match status" value="1"/>
</dbReference>
<proteinExistence type="inferred from homology"/>
<evidence type="ECO:0000313" key="3">
    <source>
        <dbReference type="EMBL" id="KRM73504.1"/>
    </source>
</evidence>
<evidence type="ECO:0000313" key="4">
    <source>
        <dbReference type="Proteomes" id="UP000051612"/>
    </source>
</evidence>
<dbReference type="PATRIC" id="fig|1423772.3.peg.840"/>
<dbReference type="GO" id="GO:0033745">
    <property type="term" value="F:L-methionine-(R)-S-oxide reductase activity"/>
    <property type="evidence" value="ECO:0007669"/>
    <property type="project" value="TreeGrafter"/>
</dbReference>
<gene>
    <name evidence="3" type="ORF">FC48_GL000768</name>
</gene>
<evidence type="ECO:0000259" key="2">
    <source>
        <dbReference type="Pfam" id="PF13185"/>
    </source>
</evidence>
<dbReference type="InterPro" id="IPR051330">
    <property type="entry name" value="Phosphatase_reg/MetRdx"/>
</dbReference>